<dbReference type="Proteomes" id="UP001152622">
    <property type="component" value="Chromosome 4"/>
</dbReference>
<evidence type="ECO:0000313" key="2">
    <source>
        <dbReference type="Proteomes" id="UP001152622"/>
    </source>
</evidence>
<evidence type="ECO:0000313" key="1">
    <source>
        <dbReference type="EMBL" id="KAJ8365649.1"/>
    </source>
</evidence>
<gene>
    <name evidence="1" type="ORF">SKAU_G00144800</name>
</gene>
<accession>A0A9Q1FTE5</accession>
<sequence length="200" mass="21446">MDSRNRHGLRAAALAPPCVTFEDISSEGGEEARLIGCLRRGRAAYVCFQCGEDEARAHSCLLIQYAAAVTGGGREDLHSASGPAAWPIVEVPNGDEPILSPSEWAGALSSAVPESFLFPCCGGRAGRASVCQTHTTENVNLRLYDPTPPHIPTSFCYGTSLLAQSPSRREGPFHGLPKRCEWFCCFTSRVPSACLASMFL</sequence>
<comment type="caution">
    <text evidence="1">The sequence shown here is derived from an EMBL/GenBank/DDBJ whole genome shotgun (WGS) entry which is preliminary data.</text>
</comment>
<proteinExistence type="predicted"/>
<dbReference type="EMBL" id="JAINUF010000004">
    <property type="protein sequence ID" value="KAJ8365649.1"/>
    <property type="molecule type" value="Genomic_DNA"/>
</dbReference>
<reference evidence="1" key="1">
    <citation type="journal article" date="2023" name="Science">
        <title>Genome structures resolve the early diversification of teleost fishes.</title>
        <authorList>
            <person name="Parey E."/>
            <person name="Louis A."/>
            <person name="Montfort J."/>
            <person name="Bouchez O."/>
            <person name="Roques C."/>
            <person name="Iampietro C."/>
            <person name="Lluch J."/>
            <person name="Castinel A."/>
            <person name="Donnadieu C."/>
            <person name="Desvignes T."/>
            <person name="Floi Bucao C."/>
            <person name="Jouanno E."/>
            <person name="Wen M."/>
            <person name="Mejri S."/>
            <person name="Dirks R."/>
            <person name="Jansen H."/>
            <person name="Henkel C."/>
            <person name="Chen W.J."/>
            <person name="Zahm M."/>
            <person name="Cabau C."/>
            <person name="Klopp C."/>
            <person name="Thompson A.W."/>
            <person name="Robinson-Rechavi M."/>
            <person name="Braasch I."/>
            <person name="Lecointre G."/>
            <person name="Bobe J."/>
            <person name="Postlethwait J.H."/>
            <person name="Berthelot C."/>
            <person name="Roest Crollius H."/>
            <person name="Guiguen Y."/>
        </authorList>
    </citation>
    <scope>NUCLEOTIDE SEQUENCE</scope>
    <source>
        <strain evidence="1">WJC10195</strain>
    </source>
</reference>
<protein>
    <submittedName>
        <fullName evidence="1">Uncharacterized protein</fullName>
    </submittedName>
</protein>
<name>A0A9Q1FTE5_SYNKA</name>
<keyword evidence="2" id="KW-1185">Reference proteome</keyword>
<organism evidence="1 2">
    <name type="scientific">Synaphobranchus kaupii</name>
    <name type="common">Kaup's arrowtooth eel</name>
    <dbReference type="NCBI Taxonomy" id="118154"/>
    <lineage>
        <taxon>Eukaryota</taxon>
        <taxon>Metazoa</taxon>
        <taxon>Chordata</taxon>
        <taxon>Craniata</taxon>
        <taxon>Vertebrata</taxon>
        <taxon>Euteleostomi</taxon>
        <taxon>Actinopterygii</taxon>
        <taxon>Neopterygii</taxon>
        <taxon>Teleostei</taxon>
        <taxon>Anguilliformes</taxon>
        <taxon>Synaphobranchidae</taxon>
        <taxon>Synaphobranchus</taxon>
    </lineage>
</organism>
<dbReference type="AlphaFoldDB" id="A0A9Q1FTE5"/>